<evidence type="ECO:0000313" key="4">
    <source>
        <dbReference type="Proteomes" id="UP001178508"/>
    </source>
</evidence>
<accession>A0AAV1FHX5</accession>
<evidence type="ECO:0000313" key="3">
    <source>
        <dbReference type="EMBL" id="CAJ1060807.1"/>
    </source>
</evidence>
<protein>
    <submittedName>
        <fullName evidence="3">Uncharacterized protein</fullName>
    </submittedName>
</protein>
<evidence type="ECO:0000256" key="2">
    <source>
        <dbReference type="SAM" id="SignalP"/>
    </source>
</evidence>
<feature type="region of interest" description="Disordered" evidence="1">
    <location>
        <begin position="26"/>
        <end position="92"/>
    </location>
</feature>
<keyword evidence="2" id="KW-0732">Signal</keyword>
<dbReference type="AlphaFoldDB" id="A0AAV1FHX5"/>
<dbReference type="EMBL" id="OY660870">
    <property type="protein sequence ID" value="CAJ1060807.1"/>
    <property type="molecule type" value="Genomic_DNA"/>
</dbReference>
<keyword evidence="4" id="KW-1185">Reference proteome</keyword>
<feature type="compositionally biased region" description="Basic and acidic residues" evidence="1">
    <location>
        <begin position="44"/>
        <end position="54"/>
    </location>
</feature>
<dbReference type="Proteomes" id="UP001178508">
    <property type="component" value="Chromosome 7"/>
</dbReference>
<sequence length="92" mass="10823">MWVVKDMWLLDYTFCALSLYQKVRAQKPRAGRSQTSTGPALDCRNVKEERVERKGKGRKARQGHEKGKEEEEEEEECVHMRRRQAAHAGWYS</sequence>
<gene>
    <name evidence="3" type="ORF">XNOV1_A008165</name>
</gene>
<proteinExistence type="predicted"/>
<reference evidence="3" key="1">
    <citation type="submission" date="2023-08" db="EMBL/GenBank/DDBJ databases">
        <authorList>
            <person name="Alioto T."/>
            <person name="Alioto T."/>
            <person name="Gomez Garrido J."/>
        </authorList>
    </citation>
    <scope>NUCLEOTIDE SEQUENCE</scope>
</reference>
<feature type="signal peptide" evidence="2">
    <location>
        <begin position="1"/>
        <end position="25"/>
    </location>
</feature>
<evidence type="ECO:0000256" key="1">
    <source>
        <dbReference type="SAM" id="MobiDB-lite"/>
    </source>
</evidence>
<feature type="chain" id="PRO_5043707214" evidence="2">
    <location>
        <begin position="26"/>
        <end position="92"/>
    </location>
</feature>
<name>A0AAV1FHX5_XYRNO</name>
<organism evidence="3 4">
    <name type="scientific">Xyrichtys novacula</name>
    <name type="common">Pearly razorfish</name>
    <name type="synonym">Hemipteronotus novacula</name>
    <dbReference type="NCBI Taxonomy" id="13765"/>
    <lineage>
        <taxon>Eukaryota</taxon>
        <taxon>Metazoa</taxon>
        <taxon>Chordata</taxon>
        <taxon>Craniata</taxon>
        <taxon>Vertebrata</taxon>
        <taxon>Euteleostomi</taxon>
        <taxon>Actinopterygii</taxon>
        <taxon>Neopterygii</taxon>
        <taxon>Teleostei</taxon>
        <taxon>Neoteleostei</taxon>
        <taxon>Acanthomorphata</taxon>
        <taxon>Eupercaria</taxon>
        <taxon>Labriformes</taxon>
        <taxon>Labridae</taxon>
        <taxon>Xyrichtys</taxon>
    </lineage>
</organism>